<sequence length="1017" mass="117687">MKSNFLKKSLKKYPQLACMTFFCKIPSNLHVSVPFRLSTSGDIRSLNGTEYHTVREWCKNEFITHLPDSTDKPKVIVRCLRDFFTQPGRGGQSIVQYIHDLESTETHDEQGSFFSTLNENSHLSVEKLFLYALMKISGFHLPAFNIDKYQISKLESIMNECSSESLQYFDLFNFFKNCKPLISKSQCSLNLNGKYPLISLKYAWSIINDECQNWIIKVIGNDRIYMWQTDDNDPTFTTKKIEIADDLTWKPYFNKEIINLDWIDLPLKLDDFSLLLNIVKVIDNMPICKGISIDTFKDIIKDDLKNGFYIKNSEVIALADGTDLRAFTCTHLLSTLGTSLCFYCNNLRNAFYKKRSDSKTKVVTHPNKTAHKHKSKDELSKDFIALNEKYRCLQKKLDKMSGKIKEINDLQNDDEKELTKMFINLKKGINGINEKVNNPTCFWESCEAGTFDNILQLIQHVDEYHVSQRDQSTLPPSQKQNTCKWKDCTQEFSKKDLLKNHVHSHTGKESDIFLKHFLQDQAKAISTSPNGMRWHPDVIKFCLANYHSNKCYNQWAKSGFLNLPSDKLLNLYRKFDKQTSGWCYQNIENMSKKFNQSGKHLENKIGMLIFDEMKIKEGLVWSAATNKLLGFTDIETAEGDEIATNIIQFFFKSLFSDFAYPCAYLAVKNLTGAQVYNAFWEGIYLLLRFGFTILLSICDGASENRNFIKSCAESFPGYPQAQHLCINPVNGGPIFFMSDPPHLIKKLRNNIHSSGHKECHKRTVKLEGKEIIWEHFVSVFKRECKRVLPITKLNADAIYLNNFSKMRVNLAVHTLSNAVAKEMEENENEVTKATQKYIKVCSRIFEILNSEEPVKEETDPRIAELVEINEWFFQWSTELEHEFILPSEIQKHNISWQTIQDVHLTLSSFIDLVKYVCSQQFQMKYSTKPYIIPKRFNQDIVEGWFSHQRGCCGDNREPTVIQYGYNNTKLLSLKRAKSEVACNSYGKPNIKEVEGSKNSLKLVKTEKKPKPTWPINI</sequence>
<dbReference type="AlphaFoldDB" id="A0A6J8CJA5"/>
<evidence type="ECO:0000256" key="2">
    <source>
        <dbReference type="SAM" id="Coils"/>
    </source>
</evidence>
<dbReference type="Gene3D" id="3.30.160.60">
    <property type="entry name" value="Classic Zinc Finger"/>
    <property type="match status" value="1"/>
</dbReference>
<dbReference type="InterPro" id="IPR048365">
    <property type="entry name" value="TNP-like_RNaseH_N"/>
</dbReference>
<dbReference type="Pfam" id="PF21788">
    <property type="entry name" value="TNP-like_GBD"/>
    <property type="match status" value="1"/>
</dbReference>
<keyword evidence="1" id="KW-0479">Metal-binding</keyword>
<dbReference type="PROSITE" id="PS00028">
    <property type="entry name" value="ZINC_FINGER_C2H2_1"/>
    <property type="match status" value="1"/>
</dbReference>
<keyword evidence="2" id="KW-0175">Coiled coil</keyword>
<protein>
    <submittedName>
        <fullName evidence="4">THAP9</fullName>
        <ecNumber evidence="4">2.7.7.-</ecNumber>
    </submittedName>
</protein>
<organism evidence="4 5">
    <name type="scientific">Mytilus coruscus</name>
    <name type="common">Sea mussel</name>
    <dbReference type="NCBI Taxonomy" id="42192"/>
    <lineage>
        <taxon>Eukaryota</taxon>
        <taxon>Metazoa</taxon>
        <taxon>Spiralia</taxon>
        <taxon>Lophotrochozoa</taxon>
        <taxon>Mollusca</taxon>
        <taxon>Bivalvia</taxon>
        <taxon>Autobranchia</taxon>
        <taxon>Pteriomorphia</taxon>
        <taxon>Mytilida</taxon>
        <taxon>Mytiloidea</taxon>
        <taxon>Mytilidae</taxon>
        <taxon>Mytilinae</taxon>
        <taxon>Mytilus</taxon>
    </lineage>
</organism>
<keyword evidence="4" id="KW-0808">Transferase</keyword>
<dbReference type="EC" id="2.7.7.-" evidence="4"/>
<reference evidence="4 5" key="1">
    <citation type="submission" date="2020-06" db="EMBL/GenBank/DDBJ databases">
        <authorList>
            <person name="Li R."/>
            <person name="Bekaert M."/>
        </authorList>
    </citation>
    <scope>NUCLEOTIDE SEQUENCE [LARGE SCALE GENOMIC DNA]</scope>
    <source>
        <strain evidence="5">wild</strain>
    </source>
</reference>
<dbReference type="InterPro" id="IPR013087">
    <property type="entry name" value="Znf_C2H2_type"/>
</dbReference>
<accession>A0A6J8CJA5</accession>
<dbReference type="Proteomes" id="UP000507470">
    <property type="component" value="Unassembled WGS sequence"/>
</dbReference>
<keyword evidence="5" id="KW-1185">Reference proteome</keyword>
<name>A0A6J8CJA5_MYTCO</name>
<keyword evidence="1" id="KW-0862">Zinc</keyword>
<evidence type="ECO:0000259" key="3">
    <source>
        <dbReference type="PROSITE" id="PS50157"/>
    </source>
</evidence>
<proteinExistence type="predicted"/>
<dbReference type="Pfam" id="PF21787">
    <property type="entry name" value="TNP-like_RNaseH_N"/>
    <property type="match status" value="1"/>
</dbReference>
<dbReference type="OrthoDB" id="6141124at2759"/>
<dbReference type="InterPro" id="IPR048366">
    <property type="entry name" value="TNP-like_GBD"/>
</dbReference>
<gene>
    <name evidence="4" type="ORF">MCOR_30468</name>
</gene>
<feature type="domain" description="C2H2-type" evidence="3">
    <location>
        <begin position="481"/>
        <end position="510"/>
    </location>
</feature>
<evidence type="ECO:0000256" key="1">
    <source>
        <dbReference type="PROSITE-ProRule" id="PRU00042"/>
    </source>
</evidence>
<keyword evidence="1" id="KW-0863">Zinc-finger</keyword>
<dbReference type="EMBL" id="CACVKT020005586">
    <property type="protein sequence ID" value="CAC5395841.1"/>
    <property type="molecule type" value="Genomic_DNA"/>
</dbReference>
<keyword evidence="4" id="KW-0548">Nucleotidyltransferase</keyword>
<evidence type="ECO:0000313" key="5">
    <source>
        <dbReference type="Proteomes" id="UP000507470"/>
    </source>
</evidence>
<dbReference type="GO" id="GO:0008270">
    <property type="term" value="F:zinc ion binding"/>
    <property type="evidence" value="ECO:0007669"/>
    <property type="project" value="UniProtKB-KW"/>
</dbReference>
<feature type="coiled-coil region" evidence="2">
    <location>
        <begin position="376"/>
        <end position="413"/>
    </location>
</feature>
<dbReference type="PROSITE" id="PS50157">
    <property type="entry name" value="ZINC_FINGER_C2H2_2"/>
    <property type="match status" value="1"/>
</dbReference>
<dbReference type="GO" id="GO:0016779">
    <property type="term" value="F:nucleotidyltransferase activity"/>
    <property type="evidence" value="ECO:0007669"/>
    <property type="project" value="UniProtKB-KW"/>
</dbReference>
<evidence type="ECO:0000313" key="4">
    <source>
        <dbReference type="EMBL" id="CAC5395841.1"/>
    </source>
</evidence>